<dbReference type="InParanoid" id="A0A0H2QW22"/>
<organism evidence="2 3">
    <name type="scientific">Schizopora paradoxa</name>
    <dbReference type="NCBI Taxonomy" id="27342"/>
    <lineage>
        <taxon>Eukaryota</taxon>
        <taxon>Fungi</taxon>
        <taxon>Dikarya</taxon>
        <taxon>Basidiomycota</taxon>
        <taxon>Agaricomycotina</taxon>
        <taxon>Agaricomycetes</taxon>
        <taxon>Hymenochaetales</taxon>
        <taxon>Schizoporaceae</taxon>
        <taxon>Schizopora</taxon>
    </lineage>
</organism>
<evidence type="ECO:0000256" key="1">
    <source>
        <dbReference type="SAM" id="MobiDB-lite"/>
    </source>
</evidence>
<dbReference type="Proteomes" id="UP000053477">
    <property type="component" value="Unassembled WGS sequence"/>
</dbReference>
<dbReference type="AlphaFoldDB" id="A0A0H2QW22"/>
<proteinExistence type="predicted"/>
<reference evidence="2 3" key="1">
    <citation type="submission" date="2015-04" db="EMBL/GenBank/DDBJ databases">
        <title>Complete genome sequence of Schizopora paradoxa KUC8140, a cosmopolitan wood degrader in East Asia.</title>
        <authorList>
            <consortium name="DOE Joint Genome Institute"/>
            <person name="Min B."/>
            <person name="Park H."/>
            <person name="Jang Y."/>
            <person name="Kim J.-J."/>
            <person name="Kim K.H."/>
            <person name="Pangilinan J."/>
            <person name="Lipzen A."/>
            <person name="Riley R."/>
            <person name="Grigoriev I.V."/>
            <person name="Spatafora J.W."/>
            <person name="Choi I.-G."/>
        </authorList>
    </citation>
    <scope>NUCLEOTIDE SEQUENCE [LARGE SCALE GENOMIC DNA]</scope>
    <source>
        <strain evidence="2 3">KUC8140</strain>
    </source>
</reference>
<feature type="region of interest" description="Disordered" evidence="1">
    <location>
        <begin position="113"/>
        <end position="145"/>
    </location>
</feature>
<name>A0A0H2QW22_9AGAM</name>
<evidence type="ECO:0000313" key="2">
    <source>
        <dbReference type="EMBL" id="KLO03780.1"/>
    </source>
</evidence>
<evidence type="ECO:0000313" key="3">
    <source>
        <dbReference type="Proteomes" id="UP000053477"/>
    </source>
</evidence>
<dbReference type="EMBL" id="KQ087045">
    <property type="protein sequence ID" value="KLO03780.1"/>
    <property type="molecule type" value="Genomic_DNA"/>
</dbReference>
<gene>
    <name evidence="2" type="ORF">SCHPADRAFT_948346</name>
</gene>
<keyword evidence="3" id="KW-1185">Reference proteome</keyword>
<feature type="region of interest" description="Disordered" evidence="1">
    <location>
        <begin position="1"/>
        <end position="36"/>
    </location>
</feature>
<accession>A0A0H2QW22</accession>
<protein>
    <submittedName>
        <fullName evidence="2">Uncharacterized protein</fullName>
    </submittedName>
</protein>
<sequence length="145" mass="15803">MRDGGGDATPTTSTTRRRQQRRSPARDLYSQRLEGRMSVEYDQRRARTMTLASSPYIPSSSTADVTWKDMATELENSQTATATATQSLRSPALDTSRHCVTAWARLGLQNAHPLSSAEHGAPPGDLRTLNSENAISSGLAKQDRA</sequence>